<accession>A0A4R0JMY5</accession>
<dbReference type="Pfam" id="PF09509">
    <property type="entry name" value="Hypoth_Ymh"/>
    <property type="match status" value="1"/>
</dbReference>
<name>A0A4R0JMY5_9ACTN</name>
<feature type="domain" description="Conserved hypothetical protein CHP02391" evidence="1">
    <location>
        <begin position="111"/>
        <end position="229"/>
    </location>
</feature>
<sequence>MKPDLAIAELEKLKREASDAGGLGTDDVLTGWRARAKGVLVAVFPPKHHLVESFDGVRYGVTVAWSGMPESMWDEARRDGIREAVALLDAAIYELRLRIADDSEPLDIRAYDPELWEHVKGLLEAEDWGKVASQTAIFVENHVREWAGNPTDKKGDPLYGQVLWQTVLADDSELRLGQRSAEWQGWRSLGSGFAQALRNVDVHRIQRRDDAKRYAVGVLGLGSLLLTQLRYEHSDILNEK</sequence>
<dbReference type="OrthoDB" id="4303890at2"/>
<dbReference type="AlphaFoldDB" id="A0A4R0JMY5"/>
<dbReference type="InterPro" id="IPR012654">
    <property type="entry name" value="CHP02391"/>
</dbReference>
<gene>
    <name evidence="2" type="ORF">E0H73_43040</name>
</gene>
<protein>
    <recommendedName>
        <fullName evidence="1">Conserved hypothetical protein CHP02391 domain-containing protein</fullName>
    </recommendedName>
</protein>
<evidence type="ECO:0000313" key="3">
    <source>
        <dbReference type="Proteomes" id="UP000291144"/>
    </source>
</evidence>
<dbReference type="RefSeq" id="WP_131366663.1">
    <property type="nucleotide sequence ID" value="NZ_SJKB01000029.1"/>
</dbReference>
<proteinExistence type="predicted"/>
<reference evidence="2 3" key="1">
    <citation type="submission" date="2019-02" db="EMBL/GenBank/DDBJ databases">
        <title>Kribbella capetownensis sp. nov. and Kribbella speibonae sp. nov., isolated from soil.</title>
        <authorList>
            <person name="Curtis S.M."/>
            <person name="Norton I."/>
            <person name="Everest G.J."/>
            <person name="Meyers P.R."/>
        </authorList>
    </citation>
    <scope>NUCLEOTIDE SEQUENCE [LARGE SCALE GENOMIC DNA]</scope>
    <source>
        <strain evidence="2 3">NRRL B-24813</strain>
    </source>
</reference>
<keyword evidence="3" id="KW-1185">Reference proteome</keyword>
<evidence type="ECO:0000313" key="2">
    <source>
        <dbReference type="EMBL" id="TCC48059.1"/>
    </source>
</evidence>
<comment type="caution">
    <text evidence="2">The sequence shown here is derived from an EMBL/GenBank/DDBJ whole genome shotgun (WGS) entry which is preliminary data.</text>
</comment>
<dbReference type="Proteomes" id="UP000291144">
    <property type="component" value="Unassembled WGS sequence"/>
</dbReference>
<organism evidence="2 3">
    <name type="scientific">Kribbella pittospori</name>
    <dbReference type="NCBI Taxonomy" id="722689"/>
    <lineage>
        <taxon>Bacteria</taxon>
        <taxon>Bacillati</taxon>
        <taxon>Actinomycetota</taxon>
        <taxon>Actinomycetes</taxon>
        <taxon>Propionibacteriales</taxon>
        <taxon>Kribbellaceae</taxon>
        <taxon>Kribbella</taxon>
    </lineage>
</organism>
<evidence type="ECO:0000259" key="1">
    <source>
        <dbReference type="Pfam" id="PF09509"/>
    </source>
</evidence>
<dbReference type="EMBL" id="SJKB01000029">
    <property type="protein sequence ID" value="TCC48059.1"/>
    <property type="molecule type" value="Genomic_DNA"/>
</dbReference>